<protein>
    <submittedName>
        <fullName evidence="1">Uncharacterized protein</fullName>
    </submittedName>
</protein>
<comment type="caution">
    <text evidence="1">The sequence shown here is derived from an EMBL/GenBank/DDBJ whole genome shotgun (WGS) entry which is preliminary data.</text>
</comment>
<evidence type="ECO:0000313" key="2">
    <source>
        <dbReference type="Proteomes" id="UP000291949"/>
    </source>
</evidence>
<reference evidence="1 2" key="1">
    <citation type="journal article" date="2019" name="Sci. Transl. Med.">
        <title>Quorum sensing between bacterial species on the skin protects against epidermal injury in atopic dermatitis.</title>
        <authorList>
            <person name="Williams M.R."/>
        </authorList>
    </citation>
    <scope>NUCLEOTIDE SEQUENCE [LARGE SCALE GENOMIC DNA]</scope>
    <source>
        <strain evidence="1 2">H8</strain>
    </source>
</reference>
<sequence>VKPTPSAVKHYYIDQDKNTVIILADGREVCVPCIQGTRATIKYYYIDQAGNVHIDFNNHPSIVIPRKPIEITKTHQHTNHQSYNHQHQDFNGVYNNYHNHYKGQHVFNGQHSHHGVNNFVGHQGNTGH</sequence>
<feature type="non-terminal residue" evidence="1">
    <location>
        <position position="128"/>
    </location>
</feature>
<dbReference type="Proteomes" id="UP000291949">
    <property type="component" value="Unassembled WGS sequence"/>
</dbReference>
<dbReference type="EMBL" id="SCHC01000814">
    <property type="protein sequence ID" value="TBW67744.1"/>
    <property type="molecule type" value="Genomic_DNA"/>
</dbReference>
<feature type="non-terminal residue" evidence="1">
    <location>
        <position position="1"/>
    </location>
</feature>
<organism evidence="1 2">
    <name type="scientific">Staphylococcus capitis</name>
    <dbReference type="NCBI Taxonomy" id="29388"/>
    <lineage>
        <taxon>Bacteria</taxon>
        <taxon>Bacillati</taxon>
        <taxon>Bacillota</taxon>
        <taxon>Bacilli</taxon>
        <taxon>Bacillales</taxon>
        <taxon>Staphylococcaceae</taxon>
        <taxon>Staphylococcus</taxon>
    </lineage>
</organism>
<accession>A0A7Z7YRR6</accession>
<name>A0A7Z7YRR6_STACP</name>
<proteinExistence type="predicted"/>
<evidence type="ECO:0000313" key="1">
    <source>
        <dbReference type="EMBL" id="TBW67744.1"/>
    </source>
</evidence>
<dbReference type="AlphaFoldDB" id="A0A7Z7YRR6"/>
<gene>
    <name evidence="1" type="ORF">EQ811_16835</name>
</gene>